<evidence type="ECO:0008006" key="3">
    <source>
        <dbReference type="Google" id="ProtNLM"/>
    </source>
</evidence>
<protein>
    <recommendedName>
        <fullName evidence="3">Phage tail fibre repeat-containing protein</fullName>
    </recommendedName>
</protein>
<accession>A0A6A4RCR6</accession>
<name>A0A6A4RCR6_9RHOB</name>
<reference evidence="1 2" key="1">
    <citation type="submission" date="2019-12" db="EMBL/GenBank/DDBJ databases">
        <authorList>
            <person name="Zhang Y.-J."/>
        </authorList>
    </citation>
    <scope>NUCLEOTIDE SEQUENCE [LARGE SCALE GENOMIC DNA]</scope>
    <source>
        <strain evidence="1 2">H18S-6</strain>
    </source>
</reference>
<comment type="caution">
    <text evidence="1">The sequence shown here is derived from an EMBL/GenBank/DDBJ whole genome shotgun (WGS) entry which is preliminary data.</text>
</comment>
<organism evidence="1 2">
    <name type="scientific">Parasedimentitalea maritima</name>
    <dbReference type="NCBI Taxonomy" id="2578117"/>
    <lineage>
        <taxon>Bacteria</taxon>
        <taxon>Pseudomonadati</taxon>
        <taxon>Pseudomonadota</taxon>
        <taxon>Alphaproteobacteria</taxon>
        <taxon>Rhodobacterales</taxon>
        <taxon>Paracoccaceae</taxon>
        <taxon>Parasedimentitalea</taxon>
    </lineage>
</organism>
<dbReference type="EMBL" id="WSFO01000011">
    <property type="protein sequence ID" value="KAE9627925.1"/>
    <property type="molecule type" value="Genomic_DNA"/>
</dbReference>
<evidence type="ECO:0000313" key="2">
    <source>
        <dbReference type="Proteomes" id="UP000441586"/>
    </source>
</evidence>
<dbReference type="Proteomes" id="UP000441586">
    <property type="component" value="Unassembled WGS sequence"/>
</dbReference>
<evidence type="ECO:0000313" key="1">
    <source>
        <dbReference type="EMBL" id="KAE9627925.1"/>
    </source>
</evidence>
<dbReference type="AlphaFoldDB" id="A0A6A4RCR6"/>
<dbReference type="RefSeq" id="WP_158980652.1">
    <property type="nucleotide sequence ID" value="NZ_WSFO01000011.1"/>
</dbReference>
<proteinExistence type="predicted"/>
<sequence length="485" mass="49242">MTNLPEASDWVAGIYQIEMTDPVLGGPPNLETGAGIANVQAQQLAERTAWLKEQIAAAMATAITTGIGLNGGGAFDGGLTLSADLAGQTVAEAGSNNLQLMTALRTKQAIDVAINALVGAAPAQLDTLNELAEAITSNGDMSAALTALIATKLDAATYTAANVLAKLLTVDGAGSGLDADKLDGLSSTSFARSTRTFSAGTGLTGGGTLANNRTISASIPTQNEAVAGTIQTKLMTPLRTKQAITAAIDALVNGAPAALDTLKELADELSDNDNAIAALTSLIGTKLNASSYTAADILAKLLTVDGAGSGLDADKLDGLSSASFARSARTISTGTGLTGGGALTANRTISVDFAEKGDAETGTNSSEVMSPLRTHQAIKAVQSNALPTAWVNFNGQGTVAIREAFNVSSITDLGGGHYRVNFASPMASTNYAILGLHGNVATAGDERNNLYIDGKTTTYAQFYTTNVHGQAGDWDNVSILIMGGL</sequence>
<gene>
    <name evidence="1" type="ORF">GP644_17680</name>
</gene>